<dbReference type="InterPro" id="IPR050833">
    <property type="entry name" value="Poly_Biosynth_Transport"/>
</dbReference>
<feature type="transmembrane region" description="Helical" evidence="6">
    <location>
        <begin position="153"/>
        <end position="172"/>
    </location>
</feature>
<accession>A0AAJ4MVD9</accession>
<feature type="transmembrane region" description="Helical" evidence="6">
    <location>
        <begin position="94"/>
        <end position="113"/>
    </location>
</feature>
<keyword evidence="2" id="KW-1003">Cell membrane</keyword>
<dbReference type="Proteomes" id="UP000662821">
    <property type="component" value="Chromosome"/>
</dbReference>
<dbReference type="PANTHER" id="PTHR30250">
    <property type="entry name" value="PST FAMILY PREDICTED COLANIC ACID TRANSPORTER"/>
    <property type="match status" value="1"/>
</dbReference>
<dbReference type="GO" id="GO:0005886">
    <property type="term" value="C:plasma membrane"/>
    <property type="evidence" value="ECO:0007669"/>
    <property type="project" value="UniProtKB-SubCell"/>
</dbReference>
<evidence type="ECO:0000313" key="8">
    <source>
        <dbReference type="Proteomes" id="UP000662821"/>
    </source>
</evidence>
<evidence type="ECO:0000256" key="2">
    <source>
        <dbReference type="ARBA" id="ARBA00022475"/>
    </source>
</evidence>
<feature type="transmembrane region" description="Helical" evidence="6">
    <location>
        <begin position="303"/>
        <end position="327"/>
    </location>
</feature>
<comment type="subcellular location">
    <subcellularLocation>
        <location evidence="1">Cell membrane</location>
        <topology evidence="1">Multi-pass membrane protein</topology>
    </subcellularLocation>
</comment>
<evidence type="ECO:0000313" key="7">
    <source>
        <dbReference type="EMBL" id="QSX97899.1"/>
    </source>
</evidence>
<gene>
    <name evidence="7" type="ORF">J3P46_08275</name>
</gene>
<feature type="transmembrane region" description="Helical" evidence="6">
    <location>
        <begin position="392"/>
        <end position="413"/>
    </location>
</feature>
<name>A0AAJ4MVD9_9BURK</name>
<dbReference type="PANTHER" id="PTHR30250:SF11">
    <property type="entry name" value="O-ANTIGEN TRANSPORTER-RELATED"/>
    <property type="match status" value="1"/>
</dbReference>
<dbReference type="InterPro" id="IPR002797">
    <property type="entry name" value="Polysacc_synth"/>
</dbReference>
<evidence type="ECO:0000256" key="3">
    <source>
        <dbReference type="ARBA" id="ARBA00022692"/>
    </source>
</evidence>
<feature type="transmembrane region" description="Helical" evidence="6">
    <location>
        <begin position="178"/>
        <end position="200"/>
    </location>
</feature>
<dbReference type="Pfam" id="PF01943">
    <property type="entry name" value="Polysacc_synt"/>
    <property type="match status" value="1"/>
</dbReference>
<evidence type="ECO:0000256" key="1">
    <source>
        <dbReference type="ARBA" id="ARBA00004651"/>
    </source>
</evidence>
<proteinExistence type="predicted"/>
<dbReference type="RefSeq" id="WP_151093264.1">
    <property type="nucleotide sequence ID" value="NZ_CP071520.1"/>
</dbReference>
<keyword evidence="3 6" id="KW-0812">Transmembrane</keyword>
<protein>
    <submittedName>
        <fullName evidence="7">Oligosaccharide flippase family protein</fullName>
    </submittedName>
</protein>
<sequence>MSHSRSSFNNLLKNSSMMFLLNIASAGVSVLAIPLSLKIIGIAAFGHLVLVQSIALAVFTVCNFQYWQGLLIELPGRRLLPQALSAAVWKSARFELLAVCGVMTVMLILKLFQLSQLSTFSLSQLILLALAAIFPIVGTPTAYFRLINKYQVLMLAGLLSSLLRLLSLFLAAHFSPSAFMLVLAYFVPEALRCAGLFLYIHLARKGLDGSLEASTVDQGRIVRAGRWSTFQAICDLPVAQLDRVILGFSLSGEYLGVFSILKRIYALVNMASAPFYSASIPEFASRVNAGDVRGAFTLWLKTLRVLSGVSLVAGALCFASQTLWMPLIFYGLQNYPWEFAVVLASAMLAGTFVTTHALYWSLGKLRQTTIIAIGSNVFYLLMLWLLTSHYGLLGSVSAFLVHVSLVAILKIFLLRRLMPQ</sequence>
<evidence type="ECO:0000256" key="6">
    <source>
        <dbReference type="SAM" id="Phobius"/>
    </source>
</evidence>
<keyword evidence="5 6" id="KW-0472">Membrane</keyword>
<feature type="transmembrane region" description="Helical" evidence="6">
    <location>
        <begin position="125"/>
        <end position="146"/>
    </location>
</feature>
<organism evidence="7 8">
    <name type="scientific">Janthinobacterium lividum</name>
    <dbReference type="NCBI Taxonomy" id="29581"/>
    <lineage>
        <taxon>Bacteria</taxon>
        <taxon>Pseudomonadati</taxon>
        <taxon>Pseudomonadota</taxon>
        <taxon>Betaproteobacteria</taxon>
        <taxon>Burkholderiales</taxon>
        <taxon>Oxalobacteraceae</taxon>
        <taxon>Janthinobacterium</taxon>
    </lineage>
</organism>
<dbReference type="AlphaFoldDB" id="A0AAJ4MVD9"/>
<feature type="transmembrane region" description="Helical" evidence="6">
    <location>
        <begin position="369"/>
        <end position="386"/>
    </location>
</feature>
<keyword evidence="4 6" id="KW-1133">Transmembrane helix</keyword>
<dbReference type="EMBL" id="CP071520">
    <property type="protein sequence ID" value="QSX97899.1"/>
    <property type="molecule type" value="Genomic_DNA"/>
</dbReference>
<reference evidence="7 8" key="1">
    <citation type="submission" date="2021-03" db="EMBL/GenBank/DDBJ databases">
        <title>Draft genome sequence of Janthinobacterium sp. strain PLB02 isolated from infected primmorphs (Lubomirskia baicalensis).</title>
        <authorList>
            <person name="Chernogor L.I."/>
            <person name="Belikov S.I."/>
            <person name="Petrushin I.S."/>
        </authorList>
    </citation>
    <scope>NUCLEOTIDE SEQUENCE [LARGE SCALE GENOMIC DNA]</scope>
    <source>
        <strain evidence="7 8">PLB02</strain>
    </source>
</reference>
<feature type="transmembrane region" description="Helical" evidence="6">
    <location>
        <begin position="20"/>
        <end position="48"/>
    </location>
</feature>
<feature type="transmembrane region" description="Helical" evidence="6">
    <location>
        <begin position="339"/>
        <end position="362"/>
    </location>
</feature>
<evidence type="ECO:0000256" key="4">
    <source>
        <dbReference type="ARBA" id="ARBA00022989"/>
    </source>
</evidence>
<evidence type="ECO:0000256" key="5">
    <source>
        <dbReference type="ARBA" id="ARBA00023136"/>
    </source>
</evidence>